<proteinExistence type="predicted"/>
<dbReference type="PANTHER" id="PTHR40278:SF1">
    <property type="entry name" value="DNA UTILIZATION PROTEIN HOFN"/>
    <property type="match status" value="1"/>
</dbReference>
<feature type="transmembrane region" description="Helical" evidence="1">
    <location>
        <begin position="34"/>
        <end position="52"/>
    </location>
</feature>
<dbReference type="PANTHER" id="PTHR40278">
    <property type="entry name" value="DNA UTILIZATION PROTEIN HOFN"/>
    <property type="match status" value="1"/>
</dbReference>
<reference evidence="2 3" key="1">
    <citation type="submission" date="2020-08" db="EMBL/GenBank/DDBJ databases">
        <title>Acidobacteriota in marine sediments use diverse sulfur dissimilation pathways.</title>
        <authorList>
            <person name="Wasmund K."/>
        </authorList>
    </citation>
    <scope>NUCLEOTIDE SEQUENCE [LARGE SCALE GENOMIC DNA]</scope>
    <source>
        <strain evidence="2">MAG AM4</strain>
    </source>
</reference>
<gene>
    <name evidence="2" type="ORF">IFK94_14750</name>
</gene>
<protein>
    <submittedName>
        <fullName evidence="2">PilN domain-containing protein</fullName>
    </submittedName>
</protein>
<keyword evidence="1" id="KW-1133">Transmembrane helix</keyword>
<dbReference type="InterPro" id="IPR052534">
    <property type="entry name" value="Extracell_DNA_Util/SecSys_Comp"/>
</dbReference>
<evidence type="ECO:0000313" key="3">
    <source>
        <dbReference type="Proteomes" id="UP000648239"/>
    </source>
</evidence>
<organism evidence="2 3">
    <name type="scientific">Candidatus Polarisedimenticola svalbardensis</name>
    <dbReference type="NCBI Taxonomy" id="2886004"/>
    <lineage>
        <taxon>Bacteria</taxon>
        <taxon>Pseudomonadati</taxon>
        <taxon>Acidobacteriota</taxon>
        <taxon>Candidatus Polarisedimenticolia</taxon>
        <taxon>Candidatus Polarisedimenticolales</taxon>
        <taxon>Candidatus Polarisedimenticolaceae</taxon>
        <taxon>Candidatus Polarisedimenticola</taxon>
    </lineage>
</organism>
<comment type="caution">
    <text evidence="2">The sequence shown here is derived from an EMBL/GenBank/DDBJ whole genome shotgun (WGS) entry which is preliminary data.</text>
</comment>
<evidence type="ECO:0000256" key="1">
    <source>
        <dbReference type="SAM" id="Phobius"/>
    </source>
</evidence>
<evidence type="ECO:0000313" key="2">
    <source>
        <dbReference type="EMBL" id="MBD3869377.1"/>
    </source>
</evidence>
<sequence length="201" mass="21916">MIKINLLAEKKQGKARTGGGPVVKMPSAGGARNLLLVAVLLVGVVIASVWNYRLNAVEEDWNKKHVAADAELLRLEAIRKKGEEFEAHKALLARKIDLITELKKQQAVPVHILDQISWNLPDFLWLSSLTAGNKGINLVGKATTYNAVTNFYNNLNESEYFTDVTLGRTAEGDQGVSFSLSCQFVPAGAKDEVVAEEPGES</sequence>
<dbReference type="InterPro" id="IPR007813">
    <property type="entry name" value="PilN"/>
</dbReference>
<dbReference type="EMBL" id="JACXWD010000080">
    <property type="protein sequence ID" value="MBD3869377.1"/>
    <property type="molecule type" value="Genomic_DNA"/>
</dbReference>
<keyword evidence="1" id="KW-0812">Transmembrane</keyword>
<dbReference type="AlphaFoldDB" id="A0A8J6Y2Y7"/>
<name>A0A8J6Y2Y7_9BACT</name>
<dbReference type="Proteomes" id="UP000648239">
    <property type="component" value="Unassembled WGS sequence"/>
</dbReference>
<keyword evidence="1" id="KW-0472">Membrane</keyword>
<dbReference type="Pfam" id="PF05137">
    <property type="entry name" value="PilN"/>
    <property type="match status" value="1"/>
</dbReference>
<accession>A0A8J6Y2Y7</accession>